<organism evidence="1 2">
    <name type="scientific">Hyphobacterium lacteum</name>
    <dbReference type="NCBI Taxonomy" id="3116575"/>
    <lineage>
        <taxon>Bacteria</taxon>
        <taxon>Pseudomonadati</taxon>
        <taxon>Pseudomonadota</taxon>
        <taxon>Alphaproteobacteria</taxon>
        <taxon>Maricaulales</taxon>
        <taxon>Maricaulaceae</taxon>
        <taxon>Hyphobacterium</taxon>
    </lineage>
</organism>
<evidence type="ECO:0000313" key="1">
    <source>
        <dbReference type="EMBL" id="MEE2525413.1"/>
    </source>
</evidence>
<dbReference type="EMBL" id="JAZDRP010000002">
    <property type="protein sequence ID" value="MEE2525413.1"/>
    <property type="molecule type" value="Genomic_DNA"/>
</dbReference>
<proteinExistence type="predicted"/>
<reference evidence="1 2" key="1">
    <citation type="submission" date="2024-01" db="EMBL/GenBank/DDBJ databases">
        <title>Hyphobacterium bacterium isolated from marine sediment.</title>
        <authorList>
            <person name="Zhao S."/>
        </authorList>
    </citation>
    <scope>NUCLEOTIDE SEQUENCE [LARGE SCALE GENOMIC DNA]</scope>
    <source>
        <strain evidence="2">HN65</strain>
    </source>
</reference>
<gene>
    <name evidence="1" type="ORF">V0U79_03470</name>
</gene>
<comment type="caution">
    <text evidence="1">The sequence shown here is derived from an EMBL/GenBank/DDBJ whole genome shotgun (WGS) entry which is preliminary data.</text>
</comment>
<evidence type="ECO:0000313" key="2">
    <source>
        <dbReference type="Proteomes" id="UP001354971"/>
    </source>
</evidence>
<dbReference type="RefSeq" id="WP_330198076.1">
    <property type="nucleotide sequence ID" value="NZ_JAZDRP010000002.1"/>
</dbReference>
<name>A0ABU7LNB0_9PROT</name>
<keyword evidence="2" id="KW-1185">Reference proteome</keyword>
<protein>
    <submittedName>
        <fullName evidence="1">Uncharacterized protein</fullName>
    </submittedName>
</protein>
<sequence length="316" mass="33540">MTHAAIERFKALETAFFENTKRSERTQARFAAAACLNADDDPATMVRRALRERDAINQERSGWRSPSTSLRLVYGAALASARKDGGGLIRMMEALETERKRRGGRSLSSGGAPAALVMMCAGGSFSQAGMFYDVLSEISAPWWRRTPASEESYAAIMTATGEIPATAMDRLDKAKNTLRTARVPRSAFNTCLYEVAVADPRTDDFVSAWMSLNVAARQRSGLQRRATWAGLATLAAQVEDGSQAGDALVQADEFVQAHRPRITSIAAGRLTVRLAASMTGLKSPGGAAADYAAVLAAQAAMIAATTAATAAVVAAT</sequence>
<dbReference type="Proteomes" id="UP001354971">
    <property type="component" value="Unassembled WGS sequence"/>
</dbReference>
<accession>A0ABU7LNB0</accession>